<feature type="transmembrane region" description="Helical" evidence="10">
    <location>
        <begin position="86"/>
        <end position="108"/>
    </location>
</feature>
<evidence type="ECO:0000256" key="5">
    <source>
        <dbReference type="ARBA" id="ARBA00022679"/>
    </source>
</evidence>
<keyword evidence="9 10" id="KW-0472">Membrane</keyword>
<accession>A0A7W4QA52</accession>
<dbReference type="InterPro" id="IPR036890">
    <property type="entry name" value="HATPase_C_sf"/>
</dbReference>
<dbReference type="GO" id="GO:0000155">
    <property type="term" value="F:phosphorelay sensor kinase activity"/>
    <property type="evidence" value="ECO:0007669"/>
    <property type="project" value="InterPro"/>
</dbReference>
<feature type="transmembrane region" description="Helical" evidence="10">
    <location>
        <begin position="120"/>
        <end position="141"/>
    </location>
</feature>
<dbReference type="Gene3D" id="1.10.287.130">
    <property type="match status" value="1"/>
</dbReference>
<comment type="subcellular location">
    <subcellularLocation>
        <location evidence="2">Membrane</location>
    </subcellularLocation>
</comment>
<name>A0A7W4QA52_9GAMM</name>
<evidence type="ECO:0000256" key="6">
    <source>
        <dbReference type="ARBA" id="ARBA00022692"/>
    </source>
</evidence>
<dbReference type="CDD" id="cd00082">
    <property type="entry name" value="HisKA"/>
    <property type="match status" value="1"/>
</dbReference>
<dbReference type="RefSeq" id="WP_183089014.1">
    <property type="nucleotide sequence ID" value="NZ_JACJUD010000003.1"/>
</dbReference>
<dbReference type="GO" id="GO:0005886">
    <property type="term" value="C:plasma membrane"/>
    <property type="evidence" value="ECO:0007669"/>
    <property type="project" value="TreeGrafter"/>
</dbReference>
<sequence>MYAPVQLFSASRQNLWRLTLIRLLVLAAQAGSVGIAYLTDILPLPWLALSVTLGISLGLCLLTFLRLRGPWPVTELEYTAQLACDLIVHSVLLYYSGGSTNPFVSYYLVPLTIAAATLPWFYSMFLAGLALTGYTALLIWYHPLHLNNVQHEAMLISLHLFGMWMNFALSAAFITFFVVKMAGALRSQDELHALRREEGMRDQQLLAVATQAAGAAHELGTPLATISVLLKELRQEYRDKPALQDDLALLQEQVKLCKETLQHLVRAAEADRRQAVFEQTVVQWLETTLNRWHLMRPEATYRFQCLGFGAVPRLSPPADLSQALLNLLNNAADACPDKLDIRLDWDHQWINLSIRDHGAGVPLAIAEQIGKPFFTTKGKGFGLGLFLSQASVTRAGGSVKLYNHEEGGTLTELRLPRLAPGDDHE</sequence>
<comment type="catalytic activity">
    <reaction evidence="1">
        <text>ATP + protein L-histidine = ADP + protein N-phospho-L-histidine.</text>
        <dbReference type="EC" id="2.7.13.3"/>
    </reaction>
</comment>
<dbReference type="InterPro" id="IPR050428">
    <property type="entry name" value="TCS_sensor_his_kinase"/>
</dbReference>
<dbReference type="InterPro" id="IPR005467">
    <property type="entry name" value="His_kinase_dom"/>
</dbReference>
<feature type="domain" description="Histidine kinase" evidence="11">
    <location>
        <begin position="214"/>
        <end position="419"/>
    </location>
</feature>
<dbReference type="InterPro" id="IPR036097">
    <property type="entry name" value="HisK_dim/P_sf"/>
</dbReference>
<dbReference type="InterPro" id="IPR003594">
    <property type="entry name" value="HATPase_dom"/>
</dbReference>
<evidence type="ECO:0000256" key="4">
    <source>
        <dbReference type="ARBA" id="ARBA00022553"/>
    </source>
</evidence>
<evidence type="ECO:0000256" key="2">
    <source>
        <dbReference type="ARBA" id="ARBA00004370"/>
    </source>
</evidence>
<dbReference type="AlphaFoldDB" id="A0A7W4QA52"/>
<dbReference type="SUPFAM" id="SSF55874">
    <property type="entry name" value="ATPase domain of HSP90 chaperone/DNA topoisomerase II/histidine kinase"/>
    <property type="match status" value="1"/>
</dbReference>
<evidence type="ECO:0000256" key="1">
    <source>
        <dbReference type="ARBA" id="ARBA00000085"/>
    </source>
</evidence>
<comment type="caution">
    <text evidence="12">The sequence shown here is derived from an EMBL/GenBank/DDBJ whole genome shotgun (WGS) entry which is preliminary data.</text>
</comment>
<keyword evidence="8 10" id="KW-1133">Transmembrane helix</keyword>
<evidence type="ECO:0000256" key="8">
    <source>
        <dbReference type="ARBA" id="ARBA00022989"/>
    </source>
</evidence>
<dbReference type="PRINTS" id="PR00344">
    <property type="entry name" value="BCTRLSENSOR"/>
</dbReference>
<proteinExistence type="predicted"/>
<dbReference type="Proteomes" id="UP000542720">
    <property type="component" value="Unassembled WGS sequence"/>
</dbReference>
<dbReference type="SUPFAM" id="SSF47384">
    <property type="entry name" value="Homodimeric domain of signal transducing histidine kinase"/>
    <property type="match status" value="1"/>
</dbReference>
<dbReference type="PANTHER" id="PTHR45436:SF1">
    <property type="entry name" value="SENSOR PROTEIN QSEC"/>
    <property type="match status" value="1"/>
</dbReference>
<feature type="transmembrane region" description="Helical" evidence="10">
    <location>
        <begin position="153"/>
        <end position="179"/>
    </location>
</feature>
<dbReference type="Pfam" id="PF02518">
    <property type="entry name" value="HATPase_c"/>
    <property type="match status" value="1"/>
</dbReference>
<dbReference type="PROSITE" id="PS50109">
    <property type="entry name" value="HIS_KIN"/>
    <property type="match status" value="1"/>
</dbReference>
<keyword evidence="7 12" id="KW-0418">Kinase</keyword>
<dbReference type="InterPro" id="IPR003661">
    <property type="entry name" value="HisK_dim/P_dom"/>
</dbReference>
<gene>
    <name evidence="12" type="ORF">H3H51_10600</name>
</gene>
<evidence type="ECO:0000313" key="12">
    <source>
        <dbReference type="EMBL" id="MBB2495467.1"/>
    </source>
</evidence>
<reference evidence="12 13" key="1">
    <citation type="submission" date="2020-08" db="EMBL/GenBank/DDBJ databases">
        <authorList>
            <person name="Kim C.M."/>
        </authorList>
    </citation>
    <scope>NUCLEOTIDE SEQUENCE [LARGE SCALE GENOMIC DNA]</scope>
    <source>
        <strain evidence="12 13">UL070</strain>
    </source>
</reference>
<protein>
    <recommendedName>
        <fullName evidence="3">histidine kinase</fullName>
        <ecNumber evidence="3">2.7.13.3</ecNumber>
    </recommendedName>
</protein>
<keyword evidence="4" id="KW-0597">Phosphoprotein</keyword>
<dbReference type="SMART" id="SM00388">
    <property type="entry name" value="HisKA"/>
    <property type="match status" value="1"/>
</dbReference>
<evidence type="ECO:0000259" key="11">
    <source>
        <dbReference type="PROSITE" id="PS50109"/>
    </source>
</evidence>
<organism evidence="12 13">
    <name type="scientific">Aquipseudomonas ullengensis</name>
    <dbReference type="NCBI Taxonomy" id="2759166"/>
    <lineage>
        <taxon>Bacteria</taxon>
        <taxon>Pseudomonadati</taxon>
        <taxon>Pseudomonadota</taxon>
        <taxon>Gammaproteobacteria</taxon>
        <taxon>Pseudomonadales</taxon>
        <taxon>Pseudomonadaceae</taxon>
        <taxon>Aquipseudomonas</taxon>
    </lineage>
</organism>
<dbReference type="EC" id="2.7.13.3" evidence="3"/>
<keyword evidence="6 10" id="KW-0812">Transmembrane</keyword>
<feature type="transmembrane region" description="Helical" evidence="10">
    <location>
        <begin position="20"/>
        <end position="38"/>
    </location>
</feature>
<dbReference type="SMART" id="SM00387">
    <property type="entry name" value="HATPase_c"/>
    <property type="match status" value="1"/>
</dbReference>
<keyword evidence="5" id="KW-0808">Transferase</keyword>
<dbReference type="PANTHER" id="PTHR45436">
    <property type="entry name" value="SENSOR HISTIDINE KINASE YKOH"/>
    <property type="match status" value="1"/>
</dbReference>
<feature type="transmembrane region" description="Helical" evidence="10">
    <location>
        <begin position="44"/>
        <end position="65"/>
    </location>
</feature>
<keyword evidence="13" id="KW-1185">Reference proteome</keyword>
<dbReference type="InterPro" id="IPR004358">
    <property type="entry name" value="Sig_transdc_His_kin-like_C"/>
</dbReference>
<dbReference type="Gene3D" id="3.30.565.10">
    <property type="entry name" value="Histidine kinase-like ATPase, C-terminal domain"/>
    <property type="match status" value="1"/>
</dbReference>
<dbReference type="EMBL" id="JACJUD010000003">
    <property type="protein sequence ID" value="MBB2495467.1"/>
    <property type="molecule type" value="Genomic_DNA"/>
</dbReference>
<evidence type="ECO:0000313" key="13">
    <source>
        <dbReference type="Proteomes" id="UP000542720"/>
    </source>
</evidence>
<evidence type="ECO:0000256" key="3">
    <source>
        <dbReference type="ARBA" id="ARBA00012438"/>
    </source>
</evidence>
<evidence type="ECO:0000256" key="7">
    <source>
        <dbReference type="ARBA" id="ARBA00022777"/>
    </source>
</evidence>
<evidence type="ECO:0000256" key="10">
    <source>
        <dbReference type="SAM" id="Phobius"/>
    </source>
</evidence>
<evidence type="ECO:0000256" key="9">
    <source>
        <dbReference type="ARBA" id="ARBA00023136"/>
    </source>
</evidence>